<name>A0A9K3LRU6_9STRA</name>
<evidence type="ECO:0000256" key="10">
    <source>
        <dbReference type="ARBA" id="ARBA00022833"/>
    </source>
</evidence>
<dbReference type="OrthoDB" id="7759664at2759"/>
<dbReference type="CDD" id="cd16479">
    <property type="entry name" value="RING-H2_synoviolin"/>
    <property type="match status" value="1"/>
</dbReference>
<dbReference type="InterPro" id="IPR050731">
    <property type="entry name" value="HRD1_E3_ubiq-ligases"/>
</dbReference>
<evidence type="ECO:0000256" key="14">
    <source>
        <dbReference type="SAM" id="MobiDB-lite"/>
    </source>
</evidence>
<dbReference type="InterPro" id="IPR001841">
    <property type="entry name" value="Znf_RING"/>
</dbReference>
<evidence type="ECO:0000256" key="2">
    <source>
        <dbReference type="ARBA" id="ARBA00004127"/>
    </source>
</evidence>
<evidence type="ECO:0000256" key="15">
    <source>
        <dbReference type="SAM" id="Phobius"/>
    </source>
</evidence>
<feature type="transmembrane region" description="Helical" evidence="15">
    <location>
        <begin position="286"/>
        <end position="307"/>
    </location>
</feature>
<evidence type="ECO:0000256" key="3">
    <source>
        <dbReference type="ARBA" id="ARBA00004906"/>
    </source>
</evidence>
<dbReference type="AlphaFoldDB" id="A0A9K3LRU6"/>
<comment type="pathway">
    <text evidence="3">Protein modification; protein ubiquitination.</text>
</comment>
<feature type="transmembrane region" description="Helical" evidence="15">
    <location>
        <begin position="107"/>
        <end position="125"/>
    </location>
</feature>
<dbReference type="Pfam" id="PF13639">
    <property type="entry name" value="zf-RING_2"/>
    <property type="match status" value="1"/>
</dbReference>
<protein>
    <recommendedName>
        <fullName evidence="4">RING-type E3 ubiquitin transferase</fullName>
        <ecNumber evidence="4">2.3.2.27</ecNumber>
    </recommendedName>
</protein>
<organism evidence="17 18">
    <name type="scientific">Nitzschia inconspicua</name>
    <dbReference type="NCBI Taxonomy" id="303405"/>
    <lineage>
        <taxon>Eukaryota</taxon>
        <taxon>Sar</taxon>
        <taxon>Stramenopiles</taxon>
        <taxon>Ochrophyta</taxon>
        <taxon>Bacillariophyta</taxon>
        <taxon>Bacillariophyceae</taxon>
        <taxon>Bacillariophycidae</taxon>
        <taxon>Bacillariales</taxon>
        <taxon>Bacillariaceae</taxon>
        <taxon>Nitzschia</taxon>
    </lineage>
</organism>
<dbReference type="InterPro" id="IPR058051">
    <property type="entry name" value="Znf_RING_synoviolin"/>
</dbReference>
<evidence type="ECO:0000256" key="1">
    <source>
        <dbReference type="ARBA" id="ARBA00000900"/>
    </source>
</evidence>
<dbReference type="EC" id="2.3.2.27" evidence="4"/>
<keyword evidence="5" id="KW-0808">Transferase</keyword>
<feature type="region of interest" description="Disordered" evidence="14">
    <location>
        <begin position="1"/>
        <end position="38"/>
    </location>
</feature>
<dbReference type="PANTHER" id="PTHR22763:SF184">
    <property type="entry name" value="E3 UBIQUITIN-PROTEIN LIGASE SYNOVIOLIN"/>
    <property type="match status" value="1"/>
</dbReference>
<dbReference type="Proteomes" id="UP000693970">
    <property type="component" value="Unassembled WGS sequence"/>
</dbReference>
<evidence type="ECO:0000313" key="17">
    <source>
        <dbReference type="EMBL" id="KAG7367369.1"/>
    </source>
</evidence>
<keyword evidence="8 13" id="KW-0863">Zinc-finger</keyword>
<dbReference type="GO" id="GO:0061630">
    <property type="term" value="F:ubiquitin protein ligase activity"/>
    <property type="evidence" value="ECO:0007669"/>
    <property type="project" value="UniProtKB-EC"/>
</dbReference>
<reference evidence="17" key="1">
    <citation type="journal article" date="2021" name="Sci. Rep.">
        <title>Diploid genomic architecture of Nitzschia inconspicua, an elite biomass production diatom.</title>
        <authorList>
            <person name="Oliver A."/>
            <person name="Podell S."/>
            <person name="Pinowska A."/>
            <person name="Traller J.C."/>
            <person name="Smith S.R."/>
            <person name="McClure R."/>
            <person name="Beliaev A."/>
            <person name="Bohutskyi P."/>
            <person name="Hill E.A."/>
            <person name="Rabines A."/>
            <person name="Zheng H."/>
            <person name="Allen L.Z."/>
            <person name="Kuo A."/>
            <person name="Grigoriev I.V."/>
            <person name="Allen A.E."/>
            <person name="Hazlebeck D."/>
            <person name="Allen E.E."/>
        </authorList>
    </citation>
    <scope>NUCLEOTIDE SEQUENCE</scope>
    <source>
        <strain evidence="17">Hildebrandi</strain>
    </source>
</reference>
<reference evidence="17" key="2">
    <citation type="submission" date="2021-04" db="EMBL/GenBank/DDBJ databases">
        <authorList>
            <person name="Podell S."/>
        </authorList>
    </citation>
    <scope>NUCLEOTIDE SEQUENCE</scope>
    <source>
        <strain evidence="17">Hildebrandi</strain>
    </source>
</reference>
<dbReference type="GO" id="GO:0043161">
    <property type="term" value="P:proteasome-mediated ubiquitin-dependent protein catabolic process"/>
    <property type="evidence" value="ECO:0007669"/>
    <property type="project" value="TreeGrafter"/>
</dbReference>
<sequence>MEEPEALPETSSSHNNNSNSNHEASDAKSEEEIERFVEEAMEQMLLAQENEETEEEEQWQAMVDDETNPLMEQEERHDDHEMLLNDDDNGLHDELNFHPHHTKDHPISYVKASFLAAFVLVFYAFRSRQQWYLGLIFLSSSKYAYIILGNALIASLIGIFQLFTGIFMNGLRLAEAEGLGDFFRWNVTETCLALTIFRAELTVKTAILFLIMVLSKCLHWVADMREGHLRMTEEAVVTQPNSSWPALRWPHVKLLLCLYFLQLLDIAAVIQCGYDISQHGPSVSILFAFEAAIMLTSVVSNVLLWHLHLLDGIFHFIHEQTDPVRPMHRWIYPWKDYKATLVFAVEVQAQAAKFFFYVTFFAIVMIYYGLPINLIREVYISFQALKQRLVAFKTYRQLMASMSRFQSPTAEELEEEHTCIICRDEMTVDTSKRLPGCGHIMHKSCLREWLVQQQTCPTCRGDISVMEARQRQQDEMDAANQAQEPQEEDVPPGLNEGQNDDDDDDDNGDGLGATESQNEPDSTCVDESKTEYNKGPSDVQENESLKSSFREKRVRIFTPDSQNGPSSNGSMSSSTRDIFPAFYRVVQDAGADVYSDGCANSFVIRVVPCGFVVLGQEISWRNCDGESKMMVRIPDGWVSDTHLERIVAVPLES</sequence>
<dbReference type="EMBL" id="JAGRRH010000007">
    <property type="protein sequence ID" value="KAG7367369.1"/>
    <property type="molecule type" value="Genomic_DNA"/>
</dbReference>
<feature type="transmembrane region" description="Helical" evidence="15">
    <location>
        <begin position="145"/>
        <end position="167"/>
    </location>
</feature>
<accession>A0A9K3LRU6</accession>
<keyword evidence="7" id="KW-0479">Metal-binding</keyword>
<feature type="transmembrane region" description="Helical" evidence="15">
    <location>
        <begin position="252"/>
        <end position="274"/>
    </location>
</feature>
<dbReference type="InterPro" id="IPR057992">
    <property type="entry name" value="TPR_SYVN1_N"/>
</dbReference>
<keyword evidence="12 15" id="KW-0472">Membrane</keyword>
<evidence type="ECO:0000256" key="4">
    <source>
        <dbReference type="ARBA" id="ARBA00012483"/>
    </source>
</evidence>
<feature type="compositionally biased region" description="Basic and acidic residues" evidence="14">
    <location>
        <begin position="23"/>
        <end position="38"/>
    </location>
</feature>
<dbReference type="Pfam" id="PF25563">
    <property type="entry name" value="TPR_SYVN1_N"/>
    <property type="match status" value="1"/>
</dbReference>
<feature type="transmembrane region" description="Helical" evidence="15">
    <location>
        <begin position="354"/>
        <end position="375"/>
    </location>
</feature>
<keyword evidence="9" id="KW-0833">Ubl conjugation pathway</keyword>
<evidence type="ECO:0000256" key="8">
    <source>
        <dbReference type="ARBA" id="ARBA00022771"/>
    </source>
</evidence>
<evidence type="ECO:0000256" key="9">
    <source>
        <dbReference type="ARBA" id="ARBA00022786"/>
    </source>
</evidence>
<dbReference type="GO" id="GO:0036503">
    <property type="term" value="P:ERAD pathway"/>
    <property type="evidence" value="ECO:0007669"/>
    <property type="project" value="TreeGrafter"/>
</dbReference>
<keyword evidence="18" id="KW-1185">Reference proteome</keyword>
<keyword evidence="11 15" id="KW-1133">Transmembrane helix</keyword>
<keyword evidence="10" id="KW-0862">Zinc</keyword>
<feature type="region of interest" description="Disordered" evidence="14">
    <location>
        <begin position="469"/>
        <end position="574"/>
    </location>
</feature>
<proteinExistence type="predicted"/>
<evidence type="ECO:0000256" key="6">
    <source>
        <dbReference type="ARBA" id="ARBA00022692"/>
    </source>
</evidence>
<comment type="caution">
    <text evidence="17">The sequence shown here is derived from an EMBL/GenBank/DDBJ whole genome shotgun (WGS) entry which is preliminary data.</text>
</comment>
<evidence type="ECO:0000256" key="12">
    <source>
        <dbReference type="ARBA" id="ARBA00023136"/>
    </source>
</evidence>
<evidence type="ECO:0000256" key="7">
    <source>
        <dbReference type="ARBA" id="ARBA00022723"/>
    </source>
</evidence>
<comment type="subcellular location">
    <subcellularLocation>
        <location evidence="2">Endomembrane system</location>
        <topology evidence="2">Multi-pass membrane protein</topology>
    </subcellularLocation>
</comment>
<dbReference type="SMART" id="SM00184">
    <property type="entry name" value="RING"/>
    <property type="match status" value="1"/>
</dbReference>
<evidence type="ECO:0000313" key="18">
    <source>
        <dbReference type="Proteomes" id="UP000693970"/>
    </source>
</evidence>
<evidence type="ECO:0000256" key="13">
    <source>
        <dbReference type="PROSITE-ProRule" id="PRU00175"/>
    </source>
</evidence>
<evidence type="ECO:0000259" key="16">
    <source>
        <dbReference type="PROSITE" id="PS50089"/>
    </source>
</evidence>
<evidence type="ECO:0000256" key="11">
    <source>
        <dbReference type="ARBA" id="ARBA00022989"/>
    </source>
</evidence>
<dbReference type="PROSITE" id="PS50089">
    <property type="entry name" value="ZF_RING_2"/>
    <property type="match status" value="1"/>
</dbReference>
<gene>
    <name evidence="17" type="ORF">IV203_030040</name>
</gene>
<feature type="compositionally biased region" description="Low complexity" evidence="14">
    <location>
        <begin position="11"/>
        <end position="22"/>
    </location>
</feature>
<evidence type="ECO:0000256" key="5">
    <source>
        <dbReference type="ARBA" id="ARBA00022679"/>
    </source>
</evidence>
<feature type="domain" description="RING-type" evidence="16">
    <location>
        <begin position="419"/>
        <end position="460"/>
    </location>
</feature>
<dbReference type="GO" id="GO:0012505">
    <property type="term" value="C:endomembrane system"/>
    <property type="evidence" value="ECO:0007669"/>
    <property type="project" value="UniProtKB-SubCell"/>
</dbReference>
<keyword evidence="6 15" id="KW-0812">Transmembrane</keyword>
<dbReference type="GO" id="GO:0008270">
    <property type="term" value="F:zinc ion binding"/>
    <property type="evidence" value="ECO:0007669"/>
    <property type="project" value="UniProtKB-KW"/>
</dbReference>
<comment type="catalytic activity">
    <reaction evidence="1">
        <text>S-ubiquitinyl-[E2 ubiquitin-conjugating enzyme]-L-cysteine + [acceptor protein]-L-lysine = [E2 ubiquitin-conjugating enzyme]-L-cysteine + N(6)-ubiquitinyl-[acceptor protein]-L-lysine.</text>
        <dbReference type="EC" id="2.3.2.27"/>
    </reaction>
</comment>
<feature type="compositionally biased region" description="Acidic residues" evidence="14">
    <location>
        <begin position="498"/>
        <end position="508"/>
    </location>
</feature>
<feature type="transmembrane region" description="Helical" evidence="15">
    <location>
        <begin position="201"/>
        <end position="222"/>
    </location>
</feature>
<feature type="compositionally biased region" description="Low complexity" evidence="14">
    <location>
        <begin position="561"/>
        <end position="574"/>
    </location>
</feature>
<dbReference type="PANTHER" id="PTHR22763">
    <property type="entry name" value="RING ZINC FINGER PROTEIN"/>
    <property type="match status" value="1"/>
</dbReference>